<dbReference type="KEGG" id="fae:FAES_1401"/>
<gene>
    <name evidence="2" type="ORF">FAES_1401</name>
</gene>
<evidence type="ECO:0008006" key="4">
    <source>
        <dbReference type="Google" id="ProtNLM"/>
    </source>
</evidence>
<dbReference type="PROSITE" id="PS51257">
    <property type="entry name" value="PROKAR_LIPOPROTEIN"/>
    <property type="match status" value="1"/>
</dbReference>
<evidence type="ECO:0000313" key="3">
    <source>
        <dbReference type="Proteomes" id="UP000011058"/>
    </source>
</evidence>
<keyword evidence="3" id="KW-1185">Reference proteome</keyword>
<dbReference type="OrthoDB" id="937114at2"/>
<proteinExistence type="predicted"/>
<feature type="chain" id="PRO_5003629894" description="Lipoprotein" evidence="1">
    <location>
        <begin position="19"/>
        <end position="488"/>
    </location>
</feature>
<feature type="signal peptide" evidence="1">
    <location>
        <begin position="1"/>
        <end position="18"/>
    </location>
</feature>
<dbReference type="AlphaFoldDB" id="I0K5K8"/>
<organism evidence="2 3">
    <name type="scientific">Fibrella aestuarina BUZ 2</name>
    <dbReference type="NCBI Taxonomy" id="1166018"/>
    <lineage>
        <taxon>Bacteria</taxon>
        <taxon>Pseudomonadati</taxon>
        <taxon>Bacteroidota</taxon>
        <taxon>Cytophagia</taxon>
        <taxon>Cytophagales</taxon>
        <taxon>Spirosomataceae</taxon>
        <taxon>Fibrella</taxon>
    </lineage>
</organism>
<keyword evidence="1" id="KW-0732">Signal</keyword>
<evidence type="ECO:0000256" key="1">
    <source>
        <dbReference type="SAM" id="SignalP"/>
    </source>
</evidence>
<protein>
    <recommendedName>
        <fullName evidence="4">Lipoprotein</fullName>
    </recommendedName>
</protein>
<sequence length="488" mass="51778">MKRFLLTTLAALVLLASCKDPITEPSATPAPAARPTSANARCLASSIGVTTPNYSSTGKIAVDPTKLAYYLAFEASGTVTINGHTYTYPGQAVYLVKYNASNAVEWVSSIGGANAASGAYEPQVEVDYIGRVFVALHFVGTIAVDNTTVLTPTSGDTDGLVARYMAAGGTPQLRRFNGSGNCSALRLAHNPANGDLYVSSRIQDGITNFGPGTTPYNAPSRSDIALVKLPANSITAQLQVLGTPSAYEQIDDLFFDQQLYFSGQYTGSNSSFWGMSTTLIPSRYTYFAGQLTLGTTGKIRMVLSSLYGSKPLSVAAHNNLCYVGGEFYGDGTTDFMLNSPNFQTVSTDGFVLRMDLTGGPSQWADYMTIVAGPAISSDAIYDITIKSGVLLAAGRKKDAYYHAYVLRKDLTNPNTPADETLFGVDPGPWPYDPVVATAGFRSIQQIRAIAGNSTNGPLLYALGNTSGNSPIYLCNQTLPANGAFIIHE</sequence>
<reference evidence="2 3" key="1">
    <citation type="journal article" date="2012" name="J. Bacteriol.">
        <title>Genome Sequence of Fibrella aestuarina BUZ 2T, a Filamentous Marine Bacterium.</title>
        <authorList>
            <person name="Filippini M."/>
            <person name="Qi W."/>
            <person name="Blom J."/>
            <person name="Goesmann A."/>
            <person name="Smits T.H."/>
            <person name="Bagheri H.C."/>
        </authorList>
    </citation>
    <scope>NUCLEOTIDE SEQUENCE [LARGE SCALE GENOMIC DNA]</scope>
    <source>
        <strain evidence="3">BUZ 2T</strain>
    </source>
</reference>
<dbReference type="HOGENOM" id="CLU_558665_0_0_10"/>
<name>I0K5K8_9BACT</name>
<dbReference type="STRING" id="1166018.FAES_1401"/>
<dbReference type="EMBL" id="HE796683">
    <property type="protein sequence ID" value="CCG99411.1"/>
    <property type="molecule type" value="Genomic_DNA"/>
</dbReference>
<dbReference type="Proteomes" id="UP000011058">
    <property type="component" value="Chromosome"/>
</dbReference>
<dbReference type="RefSeq" id="WP_015330510.1">
    <property type="nucleotide sequence ID" value="NC_020054.1"/>
</dbReference>
<evidence type="ECO:0000313" key="2">
    <source>
        <dbReference type="EMBL" id="CCG99411.1"/>
    </source>
</evidence>
<accession>I0K5K8</accession>